<comment type="caution">
    <text evidence="3">The sequence shown here is derived from an EMBL/GenBank/DDBJ whole genome shotgun (WGS) entry which is preliminary data.</text>
</comment>
<dbReference type="PANTHER" id="PTHR35149:SF2">
    <property type="entry name" value="DUF262 DOMAIN-CONTAINING PROTEIN"/>
    <property type="match status" value="1"/>
</dbReference>
<name>U2GC32_9BACT</name>
<reference evidence="3 4" key="1">
    <citation type="journal article" date="2013" name="BMC Genomics">
        <title>Comparative genomics of Campylobacter concisus isolates reveals genetic diversity and provides insights into disease association.</title>
        <authorList>
            <person name="Deshpande N.P."/>
            <person name="Kaakoush N.O."/>
            <person name="Wilkins M.R."/>
            <person name="Mitchell H.M."/>
        </authorList>
    </citation>
    <scope>NUCLEOTIDE SEQUENCE [LARGE SCALE GENOMIC DNA]</scope>
    <source>
        <strain evidence="3 4">ATCC 51562</strain>
    </source>
</reference>
<dbReference type="PATRIC" id="fig|1242969.3.peg.1277"/>
<evidence type="ECO:0000259" key="2">
    <source>
        <dbReference type="Pfam" id="PF25202"/>
    </source>
</evidence>
<dbReference type="Pfam" id="PF25202">
    <property type="entry name" value="DUF7834"/>
    <property type="match status" value="1"/>
</dbReference>
<feature type="domain" description="GmrSD restriction endonucleases N-terminal" evidence="1">
    <location>
        <begin position="10"/>
        <end position="170"/>
    </location>
</feature>
<gene>
    <name evidence="3" type="ORF">ATCC51562_1260</name>
</gene>
<dbReference type="Proteomes" id="UP000016627">
    <property type="component" value="Unassembled WGS sequence"/>
</dbReference>
<evidence type="ECO:0000259" key="1">
    <source>
        <dbReference type="Pfam" id="PF03235"/>
    </source>
</evidence>
<dbReference type="EMBL" id="ANNI01000007">
    <property type="protein sequence ID" value="ERJ25619.1"/>
    <property type="molecule type" value="Genomic_DNA"/>
</dbReference>
<proteinExistence type="predicted"/>
<dbReference type="PANTHER" id="PTHR35149">
    <property type="entry name" value="SLL5132 PROTEIN"/>
    <property type="match status" value="1"/>
</dbReference>
<dbReference type="InterPro" id="IPR004919">
    <property type="entry name" value="GmrSD_N"/>
</dbReference>
<sequence>MEADIKNILKILDKKLKIPSYQRPYTWSTKSALELFNDIFKEYENNKNEYHIGSVILHQEAENYNIVDGQQRLTTLTILLKLLGKENLNLLKQTFNPLSYNSITNNHKILKQRVELLSDDAKVKFKNFILKKCTMVEIVVDNQPDAFNYFDSQNTRGKALEVHDLLKAYHLRHMADTDENKKVQIISAWENENSNDIKEIFSDFLFPIIRWQRGECGLGYSKDHIDTFKGVDCASSYNVTRYNKAAIKFLEKSDNFAYFFNSQKSSKFLLTQDLLSGEYFFNYTAHYLDLCRKVDNLIRGKYNDKLTPRYKTGDKYTVRLFTCLIIAFVDRFGFDELSKNVCAFFYRYVYTLRLVKQSVYLESINKYALGNQDENNGLNLFEKISHMRSPDEIYGITLESIVLRNVVVGKEEGAGYDGIMKEMGIKE</sequence>
<dbReference type="InterPro" id="IPR057156">
    <property type="entry name" value="DUF7834"/>
</dbReference>
<evidence type="ECO:0000313" key="4">
    <source>
        <dbReference type="Proteomes" id="UP000016627"/>
    </source>
</evidence>
<dbReference type="RefSeq" id="WP_021091316.1">
    <property type="nucleotide sequence ID" value="NZ_ANNI01000007.1"/>
</dbReference>
<evidence type="ECO:0000313" key="3">
    <source>
        <dbReference type="EMBL" id="ERJ25619.1"/>
    </source>
</evidence>
<protein>
    <submittedName>
        <fullName evidence="3">Uncharacterized protein</fullName>
    </submittedName>
</protein>
<dbReference type="Pfam" id="PF03235">
    <property type="entry name" value="GmrSD_N"/>
    <property type="match status" value="1"/>
</dbReference>
<dbReference type="AlphaFoldDB" id="U2GC32"/>
<accession>U2GC32</accession>
<organism evidence="3 4">
    <name type="scientific">Campylobacter concisus ATCC 51562</name>
    <dbReference type="NCBI Taxonomy" id="1242969"/>
    <lineage>
        <taxon>Bacteria</taxon>
        <taxon>Pseudomonadati</taxon>
        <taxon>Campylobacterota</taxon>
        <taxon>Epsilonproteobacteria</taxon>
        <taxon>Campylobacterales</taxon>
        <taxon>Campylobacteraceae</taxon>
        <taxon>Campylobacter</taxon>
    </lineage>
</organism>
<dbReference type="eggNOG" id="COG1479">
    <property type="taxonomic scope" value="Bacteria"/>
</dbReference>
<feature type="domain" description="DUF7834" evidence="2">
    <location>
        <begin position="182"/>
        <end position="401"/>
    </location>
</feature>